<proteinExistence type="predicted"/>
<dbReference type="EC" id="1.3.3.3" evidence="2"/>
<dbReference type="GO" id="GO:0004109">
    <property type="term" value="F:coproporphyrinogen oxidase activity"/>
    <property type="evidence" value="ECO:0007669"/>
    <property type="project" value="UniProtKB-EC"/>
</dbReference>
<protein>
    <submittedName>
        <fullName evidence="2">Coproporphyrinogen-III oxidase</fullName>
        <ecNumber evidence="2">1.3.3.3</ecNumber>
    </submittedName>
</protein>
<dbReference type="EMBL" id="CAWUOM010000080">
    <property type="protein sequence ID" value="CAK7270946.1"/>
    <property type="molecule type" value="Genomic_DNA"/>
</dbReference>
<comment type="caution">
    <text evidence="2">The sequence shown here is derived from an EMBL/GenBank/DDBJ whole genome shotgun (WGS) entry which is preliminary data.</text>
</comment>
<evidence type="ECO:0000256" key="1">
    <source>
        <dbReference type="SAM" id="MobiDB-lite"/>
    </source>
</evidence>
<name>A0ABP0DVN9_9PEZI</name>
<feature type="region of interest" description="Disordered" evidence="1">
    <location>
        <begin position="87"/>
        <end position="111"/>
    </location>
</feature>
<evidence type="ECO:0000313" key="3">
    <source>
        <dbReference type="Proteomes" id="UP001642501"/>
    </source>
</evidence>
<evidence type="ECO:0000313" key="2">
    <source>
        <dbReference type="EMBL" id="CAK7270946.1"/>
    </source>
</evidence>
<gene>
    <name evidence="2" type="primary">HEM13_2</name>
    <name evidence="2" type="ORF">SEPCBS57363_004361</name>
</gene>
<keyword evidence="2" id="KW-0560">Oxidoreductase</keyword>
<accession>A0ABP0DVN9</accession>
<organism evidence="2 3">
    <name type="scientific">Sporothrix epigloea</name>
    <dbReference type="NCBI Taxonomy" id="1892477"/>
    <lineage>
        <taxon>Eukaryota</taxon>
        <taxon>Fungi</taxon>
        <taxon>Dikarya</taxon>
        <taxon>Ascomycota</taxon>
        <taxon>Pezizomycotina</taxon>
        <taxon>Sordariomycetes</taxon>
        <taxon>Sordariomycetidae</taxon>
        <taxon>Ophiostomatales</taxon>
        <taxon>Ophiostomataceae</taxon>
        <taxon>Sporothrix</taxon>
    </lineage>
</organism>
<sequence>MADQASVLLPAPRAVLAGLIDAIAAPSAESSSTIASATRGDTHTRQKQIINGQRPLLAALHVLYPALTLPALDLLDRRRVVRWDGRRRRRQLDSSSSTSSSAGPPLYQIRGGNDRPHVVHLRAWHCTCAFFALQAAASMPDAAMPAATGVEARPDTGSDAGGRGQIPDQVSLAHLPLAFSTPPCKHLLACLLAEEWAALDEYVVAGEDHAAAETDAIGCSPETLAGIIAGVL</sequence>
<reference evidence="2 3" key="1">
    <citation type="submission" date="2024-01" db="EMBL/GenBank/DDBJ databases">
        <authorList>
            <person name="Allen C."/>
            <person name="Tagirdzhanova G."/>
        </authorList>
    </citation>
    <scope>NUCLEOTIDE SEQUENCE [LARGE SCALE GENOMIC DNA]</scope>
    <source>
        <strain evidence="2 3">CBS 573.63</strain>
    </source>
</reference>
<dbReference type="Proteomes" id="UP001642501">
    <property type="component" value="Unassembled WGS sequence"/>
</dbReference>
<keyword evidence="3" id="KW-1185">Reference proteome</keyword>